<reference evidence="1" key="1">
    <citation type="submission" date="2022-06" db="EMBL/GenBank/DDBJ databases">
        <title>Solitalea sp. MAHUQ-68 isolated from rhizospheric soil.</title>
        <authorList>
            <person name="Huq M.A."/>
        </authorList>
    </citation>
    <scope>NUCLEOTIDE SEQUENCE</scope>
    <source>
        <strain evidence="1">MAHUQ-68</strain>
    </source>
</reference>
<dbReference type="InterPro" id="IPR036412">
    <property type="entry name" value="HAD-like_sf"/>
</dbReference>
<sequence>MKILLKLQWILLLILPLQLLAQDPLPSWNEGQSKQAIINFVKNVTTEGSTDFVSVPERIATFDNDGTLWSEQPLYFQFLFAIDQIKVMAPKHPEWKANEPFKSILAGNLKGALAGGEKSLLAILVATHTGMTTDEFSASVKAWSDTARHPRFKKLYTECVFQPMLELLNYLRANGFKTFIVSGGNIDFMRVWAERVYGIPPEQVVGTSFKLKYQLVDGKPVLIRTQTIALLDDKEGKPVGIHDHIGRIPIAAFGNSDGDFQMLEYTTSAVGKRFGLIVHHDDAEREFAYDRQSKIGTLSKGLDEGPKRGWVIVSMKNDWKKIFSFE</sequence>
<dbReference type="Gene3D" id="3.40.50.1000">
    <property type="entry name" value="HAD superfamily/HAD-like"/>
    <property type="match status" value="1"/>
</dbReference>
<dbReference type="Proteomes" id="UP001155182">
    <property type="component" value="Unassembled WGS sequence"/>
</dbReference>
<gene>
    <name evidence="1" type="ORF">NF867_16655</name>
</gene>
<dbReference type="AlphaFoldDB" id="A0A9X2F5B0"/>
<dbReference type="PANTHER" id="PTHR43344">
    <property type="entry name" value="PHOSPHOSERINE PHOSPHATASE"/>
    <property type="match status" value="1"/>
</dbReference>
<evidence type="ECO:0000313" key="1">
    <source>
        <dbReference type="EMBL" id="MCO4294495.1"/>
    </source>
</evidence>
<evidence type="ECO:0000313" key="2">
    <source>
        <dbReference type="Proteomes" id="UP001155182"/>
    </source>
</evidence>
<keyword evidence="2" id="KW-1185">Reference proteome</keyword>
<proteinExistence type="predicted"/>
<dbReference type="RefSeq" id="WP_252589530.1">
    <property type="nucleotide sequence ID" value="NZ_JAMWYS010000058.1"/>
</dbReference>
<accession>A0A9X2F5B0</accession>
<dbReference type="InterPro" id="IPR023214">
    <property type="entry name" value="HAD_sf"/>
</dbReference>
<name>A0A9X2F5B0_9SPHI</name>
<dbReference type="Pfam" id="PF12710">
    <property type="entry name" value="HAD"/>
    <property type="match status" value="1"/>
</dbReference>
<protein>
    <submittedName>
        <fullName evidence="1">Haloacid dehalogenase-like hydrolase</fullName>
    </submittedName>
</protein>
<dbReference type="SUPFAM" id="SSF56784">
    <property type="entry name" value="HAD-like"/>
    <property type="match status" value="1"/>
</dbReference>
<dbReference type="EMBL" id="JAMWYS010000058">
    <property type="protein sequence ID" value="MCO4294495.1"/>
    <property type="molecule type" value="Genomic_DNA"/>
</dbReference>
<dbReference type="GO" id="GO:0016787">
    <property type="term" value="F:hydrolase activity"/>
    <property type="evidence" value="ECO:0007669"/>
    <property type="project" value="UniProtKB-KW"/>
</dbReference>
<dbReference type="InterPro" id="IPR050582">
    <property type="entry name" value="HAD-like_SerB"/>
</dbReference>
<organism evidence="1 2">
    <name type="scientific">Solitalea agri</name>
    <dbReference type="NCBI Taxonomy" id="2953739"/>
    <lineage>
        <taxon>Bacteria</taxon>
        <taxon>Pseudomonadati</taxon>
        <taxon>Bacteroidota</taxon>
        <taxon>Sphingobacteriia</taxon>
        <taxon>Sphingobacteriales</taxon>
        <taxon>Sphingobacteriaceae</taxon>
        <taxon>Solitalea</taxon>
    </lineage>
</organism>
<keyword evidence="1" id="KW-0378">Hydrolase</keyword>
<dbReference type="CDD" id="cd01427">
    <property type="entry name" value="HAD_like"/>
    <property type="match status" value="1"/>
</dbReference>
<comment type="caution">
    <text evidence="1">The sequence shown here is derived from an EMBL/GenBank/DDBJ whole genome shotgun (WGS) entry which is preliminary data.</text>
</comment>